<dbReference type="InterPro" id="IPR043519">
    <property type="entry name" value="NT_sf"/>
</dbReference>
<dbReference type="InterPro" id="IPR054708">
    <property type="entry name" value="MTPAP-like_central"/>
</dbReference>
<organism evidence="3 4">
    <name type="scientific">Romanomermis culicivorax</name>
    <name type="common">Nematode worm</name>
    <dbReference type="NCBI Taxonomy" id="13658"/>
    <lineage>
        <taxon>Eukaryota</taxon>
        <taxon>Metazoa</taxon>
        <taxon>Ecdysozoa</taxon>
        <taxon>Nematoda</taxon>
        <taxon>Enoplea</taxon>
        <taxon>Dorylaimia</taxon>
        <taxon>Mermithida</taxon>
        <taxon>Mermithoidea</taxon>
        <taxon>Mermithidae</taxon>
        <taxon>Romanomermis</taxon>
    </lineage>
</organism>
<reference evidence="4" key="1">
    <citation type="submission" date="2022-11" db="UniProtKB">
        <authorList>
            <consortium name="WormBaseParasite"/>
        </authorList>
    </citation>
    <scope>IDENTIFICATION</scope>
</reference>
<dbReference type="PANTHER" id="PTHR12271:SF40">
    <property type="entry name" value="POLY(A) RNA POLYMERASE GLD2"/>
    <property type="match status" value="1"/>
</dbReference>
<keyword evidence="3" id="KW-1185">Reference proteome</keyword>
<dbReference type="Proteomes" id="UP000887565">
    <property type="component" value="Unplaced"/>
</dbReference>
<dbReference type="CDD" id="cd05402">
    <property type="entry name" value="NT_PAP_TUTase"/>
    <property type="match status" value="1"/>
</dbReference>
<evidence type="ECO:0000313" key="3">
    <source>
        <dbReference type="Proteomes" id="UP000887565"/>
    </source>
</evidence>
<name>A0A915II88_ROMCU</name>
<evidence type="ECO:0000259" key="1">
    <source>
        <dbReference type="Pfam" id="PF03288"/>
    </source>
</evidence>
<dbReference type="Pfam" id="PF22600">
    <property type="entry name" value="MTPAP-like_central"/>
    <property type="match status" value="1"/>
</dbReference>
<dbReference type="Pfam" id="PF03288">
    <property type="entry name" value="Pox_D5"/>
    <property type="match status" value="1"/>
</dbReference>
<dbReference type="InterPro" id="IPR004968">
    <property type="entry name" value="DNA_primase/NTPase_C"/>
</dbReference>
<accession>A0A915II88</accession>
<dbReference type="GO" id="GO:0031123">
    <property type="term" value="P:RNA 3'-end processing"/>
    <property type="evidence" value="ECO:0007669"/>
    <property type="project" value="TreeGrafter"/>
</dbReference>
<dbReference type="PANTHER" id="PTHR12271">
    <property type="entry name" value="POLY A POLYMERASE CID PAP -RELATED"/>
    <property type="match status" value="1"/>
</dbReference>
<dbReference type="SUPFAM" id="SSF81301">
    <property type="entry name" value="Nucleotidyltransferase"/>
    <property type="match status" value="1"/>
</dbReference>
<proteinExistence type="predicted"/>
<dbReference type="GO" id="GO:0050265">
    <property type="term" value="F:RNA uridylyltransferase activity"/>
    <property type="evidence" value="ECO:0007669"/>
    <property type="project" value="TreeGrafter"/>
</dbReference>
<dbReference type="WBParaSite" id="nRc.2.0.1.t13563-RA">
    <property type="protein sequence ID" value="nRc.2.0.1.t13563-RA"/>
    <property type="gene ID" value="nRc.2.0.1.g13563"/>
</dbReference>
<feature type="domain" description="DNA primase/nucleoside triphosphatase C-terminal" evidence="1">
    <location>
        <begin position="227"/>
        <end position="272"/>
    </location>
</feature>
<dbReference type="AlphaFoldDB" id="A0A915II88"/>
<protein>
    <submittedName>
        <fullName evidence="4">Polymerase nucleotidyl transferase domain-containing protein</fullName>
    </submittedName>
</protein>
<evidence type="ECO:0000259" key="2">
    <source>
        <dbReference type="Pfam" id="PF22600"/>
    </source>
</evidence>
<dbReference type="Gene3D" id="3.30.460.10">
    <property type="entry name" value="Beta Polymerase, domain 2"/>
    <property type="match status" value="1"/>
</dbReference>
<feature type="domain" description="Poly(A) RNA polymerase mitochondrial-like central palm" evidence="2">
    <location>
        <begin position="68"/>
        <end position="205"/>
    </location>
</feature>
<sequence length="330" mass="37813">RPFGSDYSFQLGRLNRFDLIDLLIKNSCFHQVRPWRFSRCIASCQFFLDEAAASGVFMDKFDSFILNNNVSISCQTIRKIAAFIAEVKQSMEDYFGHKISLEAYGSTITGLAVNQASDLDLSVDLIYTDSSSKNAKIETLRRVAAFFLAKRYNFKILGQIELRFRARVPLIKFTSEGIDGSEWEIEITVTNRHALQNSKLIKKYIEQCPIIKNFMVFLKHESTTNVFSKYLLVDSISPGINVKDVYASYSHYCMTGGHRILKMNAFGASIAKQKVLRYHSGNRSIYEGVRWKVPNQCELFGRNGCQCFLKSKPNTRNYQLKNEIIIKLDT</sequence>
<evidence type="ECO:0000313" key="4">
    <source>
        <dbReference type="WBParaSite" id="nRc.2.0.1.t13563-RA"/>
    </source>
</evidence>